<dbReference type="HOGENOM" id="CLU_066447_0_0_12"/>
<dbReference type="OrthoDB" id="9801609at2"/>
<gene>
    <name evidence="3" type="ordered locus">TREPR_0195</name>
</gene>
<keyword evidence="4" id="KW-1185">Reference proteome</keyword>
<evidence type="ECO:0000313" key="4">
    <source>
        <dbReference type="Proteomes" id="UP000009223"/>
    </source>
</evidence>
<keyword evidence="1" id="KW-0808">Transferase</keyword>
<dbReference type="Proteomes" id="UP000009223">
    <property type="component" value="Chromosome"/>
</dbReference>
<protein>
    <submittedName>
        <fullName evidence="3">WfbF</fullName>
    </submittedName>
</protein>
<accession>F5YMC8</accession>
<dbReference type="EMBL" id="CP001843">
    <property type="protein sequence ID" value="AEF84125.1"/>
    <property type="molecule type" value="Genomic_DNA"/>
</dbReference>
<dbReference type="InterPro" id="IPR001296">
    <property type="entry name" value="Glyco_trans_1"/>
</dbReference>
<evidence type="ECO:0000259" key="2">
    <source>
        <dbReference type="Pfam" id="PF00534"/>
    </source>
</evidence>
<evidence type="ECO:0000313" key="3">
    <source>
        <dbReference type="EMBL" id="AEF84125.1"/>
    </source>
</evidence>
<sequence>MKGTIVVNASALRIGGALTILYQFIAALPDDDYQYIVFVHKSIENLQFKLNLRIIYVDKSSPIKRVLWDAFGLRNWLKLNNIIPIASVSLQNTSFRINNDCPNFIYFHQLIPLYPYKWTALSYEQIKRFFVNKILYKYFVKRYFDEFTEIFVQLKCTKDAFVKTFKFNQNRVHIIYPSIYLPEPVNKSGLFIDNQKLNIFFPATPYSYKNHSILIKTFKYIDILLKKKITLYLTCSPKEIHNPYSFKNIDIIFLGTLKHSEVVCLYTKLDVLVFPSFLESFGLPLIEAASFGLPIIASDLPYAREVLKDYSGATFVKYNDYHKWGKELLRLSFEPKNKYKSLKIDEKKSWNELYKIIEKKICNYNAK</sequence>
<reference evidence="4" key="1">
    <citation type="submission" date="2009-12" db="EMBL/GenBank/DDBJ databases">
        <title>Complete sequence of Treponema primitia strain ZAS-2.</title>
        <authorList>
            <person name="Tetu S.G."/>
            <person name="Matson E."/>
            <person name="Ren Q."/>
            <person name="Seshadri R."/>
            <person name="Elbourne L."/>
            <person name="Hassan K.A."/>
            <person name="Durkin A."/>
            <person name="Radune D."/>
            <person name="Mohamoud Y."/>
            <person name="Shay R."/>
            <person name="Jin S."/>
            <person name="Zhang X."/>
            <person name="Lucey K."/>
            <person name="Ballor N.R."/>
            <person name="Ottesen E."/>
            <person name="Rosenthal R."/>
            <person name="Allen A."/>
            <person name="Leadbetter J.R."/>
            <person name="Paulsen I.T."/>
        </authorList>
    </citation>
    <scope>NUCLEOTIDE SEQUENCE [LARGE SCALE GENOMIC DNA]</scope>
    <source>
        <strain evidence="4">ATCC BAA-887 / DSM 12427 / ZAS-2</strain>
    </source>
</reference>
<dbReference type="AlphaFoldDB" id="F5YMC8"/>
<dbReference type="STRING" id="545694.TREPR_0195"/>
<feature type="domain" description="Glycosyl transferase family 1" evidence="2">
    <location>
        <begin position="191"/>
        <end position="335"/>
    </location>
</feature>
<dbReference type="GO" id="GO:0016757">
    <property type="term" value="F:glycosyltransferase activity"/>
    <property type="evidence" value="ECO:0007669"/>
    <property type="project" value="InterPro"/>
</dbReference>
<dbReference type="Gene3D" id="3.40.50.2000">
    <property type="entry name" value="Glycogen Phosphorylase B"/>
    <property type="match status" value="1"/>
</dbReference>
<dbReference type="RefSeq" id="WP_015706281.1">
    <property type="nucleotide sequence ID" value="NC_015578.1"/>
</dbReference>
<reference evidence="3 4" key="2">
    <citation type="journal article" date="2011" name="ISME J.">
        <title>RNA-seq reveals cooperative metabolic interactions between two termite-gut spirochete species in co-culture.</title>
        <authorList>
            <person name="Rosenthal A.Z."/>
            <person name="Matson E.G."/>
            <person name="Eldar A."/>
            <person name="Leadbetter J.R."/>
        </authorList>
    </citation>
    <scope>NUCLEOTIDE SEQUENCE [LARGE SCALE GENOMIC DNA]</scope>
    <source>
        <strain evidence="4">ATCC BAA-887 / DSM 12427 / ZAS-2</strain>
    </source>
</reference>
<dbReference type="PANTHER" id="PTHR46401">
    <property type="entry name" value="GLYCOSYLTRANSFERASE WBBK-RELATED"/>
    <property type="match status" value="1"/>
</dbReference>
<dbReference type="KEGG" id="tpi:TREPR_0195"/>
<dbReference type="PANTHER" id="PTHR46401:SF2">
    <property type="entry name" value="GLYCOSYLTRANSFERASE WBBK-RELATED"/>
    <property type="match status" value="1"/>
</dbReference>
<evidence type="ECO:0000256" key="1">
    <source>
        <dbReference type="ARBA" id="ARBA00022679"/>
    </source>
</evidence>
<organism evidence="3 4">
    <name type="scientific">Treponema primitia (strain ATCC BAA-887 / DSM 12427 / ZAS-2)</name>
    <dbReference type="NCBI Taxonomy" id="545694"/>
    <lineage>
        <taxon>Bacteria</taxon>
        <taxon>Pseudomonadati</taxon>
        <taxon>Spirochaetota</taxon>
        <taxon>Spirochaetia</taxon>
        <taxon>Spirochaetales</taxon>
        <taxon>Treponemataceae</taxon>
        <taxon>Treponema</taxon>
    </lineage>
</organism>
<dbReference type="eggNOG" id="COG0438">
    <property type="taxonomic scope" value="Bacteria"/>
</dbReference>
<name>F5YMC8_TREPZ</name>
<proteinExistence type="predicted"/>
<dbReference type="GO" id="GO:0009103">
    <property type="term" value="P:lipopolysaccharide biosynthetic process"/>
    <property type="evidence" value="ECO:0007669"/>
    <property type="project" value="TreeGrafter"/>
</dbReference>
<dbReference type="Pfam" id="PF00534">
    <property type="entry name" value="Glycos_transf_1"/>
    <property type="match status" value="1"/>
</dbReference>
<dbReference type="SUPFAM" id="SSF53756">
    <property type="entry name" value="UDP-Glycosyltransferase/glycogen phosphorylase"/>
    <property type="match status" value="1"/>
</dbReference>